<gene>
    <name evidence="1" type="ORF">Ctob_016282</name>
</gene>
<reference evidence="2" key="1">
    <citation type="journal article" date="2015" name="PLoS Genet.">
        <title>Genome Sequence and Transcriptome Analyses of Chrysochromulina tobin: Metabolic Tools for Enhanced Algal Fitness in the Prominent Order Prymnesiales (Haptophyceae).</title>
        <authorList>
            <person name="Hovde B.T."/>
            <person name="Deodato C.R."/>
            <person name="Hunsperger H.M."/>
            <person name="Ryken S.A."/>
            <person name="Yost W."/>
            <person name="Jha R.K."/>
            <person name="Patterson J."/>
            <person name="Monnat R.J. Jr."/>
            <person name="Barlow S.B."/>
            <person name="Starkenburg S.R."/>
            <person name="Cattolico R.A."/>
        </authorList>
    </citation>
    <scope>NUCLEOTIDE SEQUENCE</scope>
    <source>
        <strain evidence="2">CCMP291</strain>
    </source>
</reference>
<comment type="caution">
    <text evidence="1">The sequence shown here is derived from an EMBL/GenBank/DDBJ whole genome shotgun (WGS) entry which is preliminary data.</text>
</comment>
<keyword evidence="2" id="KW-1185">Reference proteome</keyword>
<accession>A0A0M0LQB6</accession>
<dbReference type="EMBL" id="JWZX01000309">
    <property type="protein sequence ID" value="KOO53260.1"/>
    <property type="molecule type" value="Genomic_DNA"/>
</dbReference>
<dbReference type="Proteomes" id="UP000037460">
    <property type="component" value="Unassembled WGS sequence"/>
</dbReference>
<evidence type="ECO:0000313" key="1">
    <source>
        <dbReference type="EMBL" id="KOO53260.1"/>
    </source>
</evidence>
<name>A0A0M0LQB6_9EUKA</name>
<dbReference type="AlphaFoldDB" id="A0A0M0LQB6"/>
<protein>
    <submittedName>
        <fullName evidence="1">Uncharacterized protein</fullName>
    </submittedName>
</protein>
<proteinExistence type="predicted"/>
<evidence type="ECO:0000313" key="2">
    <source>
        <dbReference type="Proteomes" id="UP000037460"/>
    </source>
</evidence>
<sequence length="68" mass="7586">MQQAHSKRNVVLPGTKLVWQMCKRLNAKHAADFGALSLVVKRKQPFTKEILHALLISTDKGALRSFTG</sequence>
<organism evidence="1 2">
    <name type="scientific">Chrysochromulina tobinii</name>
    <dbReference type="NCBI Taxonomy" id="1460289"/>
    <lineage>
        <taxon>Eukaryota</taxon>
        <taxon>Haptista</taxon>
        <taxon>Haptophyta</taxon>
        <taxon>Prymnesiophyceae</taxon>
        <taxon>Prymnesiales</taxon>
        <taxon>Chrysochromulinaceae</taxon>
        <taxon>Chrysochromulina</taxon>
    </lineage>
</organism>